<organism evidence="2 3">
    <name type="scientific">Alkalicoccobacillus plakortidis</name>
    <dbReference type="NCBI Taxonomy" id="444060"/>
    <lineage>
        <taxon>Bacteria</taxon>
        <taxon>Bacillati</taxon>
        <taxon>Bacillota</taxon>
        <taxon>Bacilli</taxon>
        <taxon>Bacillales</taxon>
        <taxon>Bacillaceae</taxon>
        <taxon>Alkalicoccobacillus</taxon>
    </lineage>
</organism>
<reference evidence="2" key="1">
    <citation type="submission" date="2022-06" db="EMBL/GenBank/DDBJ databases">
        <title>Alkalicoccobacillus porphyridii sp. nov., isolated from a marine red alga, Porphyridium purpureum and reclassification of Shouchella plakortidis and Shouchella gibsonii as Alkalicoccobacillus plakortidis comb. nov. and Alkalicoccobacillus gibsonii comb. nov.</title>
        <authorList>
            <person name="Kim K.H."/>
            <person name="Lee J.K."/>
            <person name="Han D.M."/>
            <person name="Baek J.H."/>
            <person name="Jeon C.O."/>
        </authorList>
    </citation>
    <scope>NUCLEOTIDE SEQUENCE</scope>
    <source>
        <strain evidence="2">DSM 19153</strain>
    </source>
</reference>
<dbReference type="EMBL" id="JAMQJY010000001">
    <property type="protein sequence ID" value="MCM2674093.1"/>
    <property type="molecule type" value="Genomic_DNA"/>
</dbReference>
<dbReference type="Proteomes" id="UP001203665">
    <property type="component" value="Unassembled WGS sequence"/>
</dbReference>
<comment type="caution">
    <text evidence="2">The sequence shown here is derived from an EMBL/GenBank/DDBJ whole genome shotgun (WGS) entry which is preliminary data.</text>
</comment>
<evidence type="ECO:0000256" key="1">
    <source>
        <dbReference type="SAM" id="MobiDB-lite"/>
    </source>
</evidence>
<accession>A0ABT0XDW4</accession>
<protein>
    <submittedName>
        <fullName evidence="2">Uncharacterized protein</fullName>
    </submittedName>
</protein>
<sequence>MSKKAEEIKDSEPKEKVSQTQKTKEKVYDSPFAVTKNQVDLEVTKDIPVKEKIVKAKVEPVIAQARQQNLLFIFMSLESTVDKFLA</sequence>
<keyword evidence="3" id="KW-1185">Reference proteome</keyword>
<dbReference type="RefSeq" id="WP_251603025.1">
    <property type="nucleotide sequence ID" value="NZ_JAMQJY010000001.1"/>
</dbReference>
<gene>
    <name evidence="2" type="ORF">NDM98_00205</name>
</gene>
<evidence type="ECO:0000313" key="3">
    <source>
        <dbReference type="Proteomes" id="UP001203665"/>
    </source>
</evidence>
<proteinExistence type="predicted"/>
<name>A0ABT0XDW4_9BACI</name>
<feature type="region of interest" description="Disordered" evidence="1">
    <location>
        <begin position="1"/>
        <end position="25"/>
    </location>
</feature>
<evidence type="ECO:0000313" key="2">
    <source>
        <dbReference type="EMBL" id="MCM2674093.1"/>
    </source>
</evidence>